<dbReference type="Proteomes" id="UP000224854">
    <property type="component" value="Unassembled WGS sequence"/>
</dbReference>
<proteinExistence type="inferred from homology"/>
<sequence>MTLQGTNTYLLGTGRRRILIDTGQGLPAWTTRLRRTLQQEGATVEIALISHWHPDHIGGVEELLAVAPDAIVYKHDPWPGQRPILDGQQFTTQGATLTAAHTPGHTQDHMVFILKDENAMFTADNLLGHGTAIFDDLSLYMASLAKMCTLFSGRAYPGHGAVIESGSARIVEYIAHRRHREEQMLQTMRGDANRVWRAMDVVRIVYHDVPQELHAAACGGVLQVLGKLQGEGRVKGDGDGGWRLTPSGT</sequence>
<gene>
    <name evidence="7" type="ORF">CDD82_1099</name>
</gene>
<keyword evidence="4" id="KW-0378">Hydrolase</keyword>
<reference evidence="7 8" key="1">
    <citation type="submission" date="2017-06" db="EMBL/GenBank/DDBJ databases">
        <title>Ant-infecting Ophiocordyceps genomes reveal a high diversity of potential behavioral manipulation genes and a possible major role for enterotoxins.</title>
        <authorList>
            <person name="De Bekker C."/>
            <person name="Evans H.C."/>
            <person name="Brachmann A."/>
            <person name="Hughes D.P."/>
        </authorList>
    </citation>
    <scope>NUCLEOTIDE SEQUENCE [LARGE SCALE GENOMIC DNA]</scope>
    <source>
        <strain evidence="7 8">1348a</strain>
    </source>
</reference>
<evidence type="ECO:0000256" key="5">
    <source>
        <dbReference type="ARBA" id="ARBA00022833"/>
    </source>
</evidence>
<keyword evidence="8" id="KW-1185">Reference proteome</keyword>
<comment type="caution">
    <text evidence="7">The sequence shown here is derived from an EMBL/GenBank/DDBJ whole genome shotgun (WGS) entry which is preliminary data.</text>
</comment>
<dbReference type="InterPro" id="IPR036866">
    <property type="entry name" value="RibonucZ/Hydroxyglut_hydro"/>
</dbReference>
<dbReference type="EMBL" id="NJEU01001301">
    <property type="protein sequence ID" value="PHH67821.1"/>
    <property type="molecule type" value="Genomic_DNA"/>
</dbReference>
<name>A0A2C5YLN0_9HYPO</name>
<dbReference type="Pfam" id="PF17778">
    <property type="entry name" value="WHD_BLACT"/>
    <property type="match status" value="1"/>
</dbReference>
<accession>A0A2C5YLN0</accession>
<dbReference type="PANTHER" id="PTHR23131:SF0">
    <property type="entry name" value="ENDORIBONUCLEASE LACTB2"/>
    <property type="match status" value="1"/>
</dbReference>
<evidence type="ECO:0000256" key="2">
    <source>
        <dbReference type="ARBA" id="ARBA00006759"/>
    </source>
</evidence>
<organism evidence="7 8">
    <name type="scientific">Ophiocordyceps australis</name>
    <dbReference type="NCBI Taxonomy" id="1399860"/>
    <lineage>
        <taxon>Eukaryota</taxon>
        <taxon>Fungi</taxon>
        <taxon>Dikarya</taxon>
        <taxon>Ascomycota</taxon>
        <taxon>Pezizomycotina</taxon>
        <taxon>Sordariomycetes</taxon>
        <taxon>Hypocreomycetidae</taxon>
        <taxon>Hypocreales</taxon>
        <taxon>Ophiocordycipitaceae</taxon>
        <taxon>Ophiocordyceps</taxon>
    </lineage>
</organism>
<dbReference type="GO" id="GO:0016787">
    <property type="term" value="F:hydrolase activity"/>
    <property type="evidence" value="ECO:0007669"/>
    <property type="project" value="UniProtKB-KW"/>
</dbReference>
<dbReference type="CDD" id="cd07722">
    <property type="entry name" value="LACTB2-like_MBL-fold"/>
    <property type="match status" value="1"/>
</dbReference>
<dbReference type="PANTHER" id="PTHR23131">
    <property type="entry name" value="ENDORIBONUCLEASE LACTB2"/>
    <property type="match status" value="1"/>
</dbReference>
<dbReference type="Gene3D" id="1.10.10.10">
    <property type="entry name" value="Winged helix-like DNA-binding domain superfamily/Winged helix DNA-binding domain"/>
    <property type="match status" value="1"/>
</dbReference>
<evidence type="ECO:0000256" key="1">
    <source>
        <dbReference type="ARBA" id="ARBA00001947"/>
    </source>
</evidence>
<dbReference type="OrthoDB" id="17458at2759"/>
<evidence type="ECO:0000259" key="6">
    <source>
        <dbReference type="SMART" id="SM00849"/>
    </source>
</evidence>
<evidence type="ECO:0000313" key="7">
    <source>
        <dbReference type="EMBL" id="PHH67821.1"/>
    </source>
</evidence>
<protein>
    <recommendedName>
        <fullName evidence="6">Metallo-beta-lactamase domain-containing protein</fullName>
    </recommendedName>
</protein>
<dbReference type="InterPro" id="IPR036388">
    <property type="entry name" value="WH-like_DNA-bd_sf"/>
</dbReference>
<keyword evidence="5" id="KW-0862">Zinc</keyword>
<dbReference type="Pfam" id="PF00753">
    <property type="entry name" value="Lactamase_B"/>
    <property type="match status" value="1"/>
</dbReference>
<dbReference type="GO" id="GO:0046872">
    <property type="term" value="F:metal ion binding"/>
    <property type="evidence" value="ECO:0007669"/>
    <property type="project" value="UniProtKB-KW"/>
</dbReference>
<evidence type="ECO:0000256" key="3">
    <source>
        <dbReference type="ARBA" id="ARBA00022723"/>
    </source>
</evidence>
<dbReference type="FunFam" id="3.60.15.10:FF:000041">
    <property type="entry name" value="Metallo-beta-lactamase domain protein"/>
    <property type="match status" value="1"/>
</dbReference>
<keyword evidence="3" id="KW-0479">Metal-binding</keyword>
<dbReference type="Gene3D" id="3.60.15.10">
    <property type="entry name" value="Ribonuclease Z/Hydroxyacylglutathione hydrolase-like"/>
    <property type="match status" value="1"/>
</dbReference>
<dbReference type="InterPro" id="IPR001279">
    <property type="entry name" value="Metallo-B-lactamas"/>
</dbReference>
<comment type="cofactor">
    <cofactor evidence="1">
        <name>Zn(2+)</name>
        <dbReference type="ChEBI" id="CHEBI:29105"/>
    </cofactor>
</comment>
<dbReference type="SMART" id="SM00849">
    <property type="entry name" value="Lactamase_B"/>
    <property type="match status" value="1"/>
</dbReference>
<dbReference type="InterPro" id="IPR047921">
    <property type="entry name" value="LACTB2-like_MBL-fold"/>
</dbReference>
<dbReference type="InterPro" id="IPR050662">
    <property type="entry name" value="Sec-metab_biosynth-thioest"/>
</dbReference>
<evidence type="ECO:0000256" key="4">
    <source>
        <dbReference type="ARBA" id="ARBA00022801"/>
    </source>
</evidence>
<feature type="domain" description="Metallo-beta-lactamase" evidence="6">
    <location>
        <begin position="5"/>
        <end position="159"/>
    </location>
</feature>
<dbReference type="AlphaFoldDB" id="A0A2C5YLN0"/>
<dbReference type="GO" id="GO:0044550">
    <property type="term" value="P:secondary metabolite biosynthetic process"/>
    <property type="evidence" value="ECO:0007669"/>
    <property type="project" value="TreeGrafter"/>
</dbReference>
<comment type="similarity">
    <text evidence="2">Belongs to the metallo-beta-lactamase superfamily. Glyoxalase II family.</text>
</comment>
<evidence type="ECO:0000313" key="8">
    <source>
        <dbReference type="Proteomes" id="UP000224854"/>
    </source>
</evidence>
<dbReference type="SUPFAM" id="SSF56281">
    <property type="entry name" value="Metallo-hydrolase/oxidoreductase"/>
    <property type="match status" value="1"/>
</dbReference>
<dbReference type="InterPro" id="IPR041516">
    <property type="entry name" value="LACTB2_WH"/>
</dbReference>